<evidence type="ECO:0000313" key="3">
    <source>
        <dbReference type="Proteomes" id="UP001165962"/>
    </source>
</evidence>
<accession>A0ABX0JAZ6</accession>
<dbReference type="Pfam" id="PF07238">
    <property type="entry name" value="PilZ"/>
    <property type="match status" value="1"/>
</dbReference>
<proteinExistence type="predicted"/>
<keyword evidence="3" id="KW-1185">Reference proteome</keyword>
<dbReference type="InterPro" id="IPR009875">
    <property type="entry name" value="PilZ_domain"/>
</dbReference>
<dbReference type="RefSeq" id="WP_166151244.1">
    <property type="nucleotide sequence ID" value="NZ_JAAOIW010000005.1"/>
</dbReference>
<reference evidence="2" key="1">
    <citation type="submission" date="2020-03" db="EMBL/GenBank/DDBJ databases">
        <title>Draft sequencing of Paenibacilllus sp. S3N08.</title>
        <authorList>
            <person name="Kim D.-U."/>
        </authorList>
    </citation>
    <scope>NUCLEOTIDE SEQUENCE</scope>
    <source>
        <strain evidence="2">S3N08</strain>
    </source>
</reference>
<feature type="domain" description="PilZ" evidence="1">
    <location>
        <begin position="77"/>
        <end position="184"/>
    </location>
</feature>
<dbReference type="Gene3D" id="2.40.10.220">
    <property type="entry name" value="predicted glycosyltransferase like domains"/>
    <property type="match status" value="1"/>
</dbReference>
<dbReference type="SUPFAM" id="SSF141371">
    <property type="entry name" value="PilZ domain-like"/>
    <property type="match status" value="1"/>
</dbReference>
<gene>
    <name evidence="2" type="ORF">G9U52_15860</name>
</gene>
<dbReference type="Proteomes" id="UP001165962">
    <property type="component" value="Unassembled WGS sequence"/>
</dbReference>
<comment type="caution">
    <text evidence="2">The sequence shown here is derived from an EMBL/GenBank/DDBJ whole genome shotgun (WGS) entry which is preliminary data.</text>
</comment>
<name>A0ABX0JAZ6_9BACL</name>
<sequence length="188" mass="21758">MLENITLINQNHDLKGKVIEFKDELMLVQIEEEHQVKTTEYILALYKGKQIEAKVIVVKPGEIGLFIPLLPVDYFNDRRNFPRLKVDFPAVVIQETLESTGLLERIIHVRVHDVSHRGFSFSVESGDEIKLEWASRLILQSEQLPILCDIIVNNHAGQSESVRYGASIQFMSTTNVRMLYEFIFSRRM</sequence>
<organism evidence="2 3">
    <name type="scientific">Paenibacillus agricola</name>
    <dbReference type="NCBI Taxonomy" id="2716264"/>
    <lineage>
        <taxon>Bacteria</taxon>
        <taxon>Bacillati</taxon>
        <taxon>Bacillota</taxon>
        <taxon>Bacilli</taxon>
        <taxon>Bacillales</taxon>
        <taxon>Paenibacillaceae</taxon>
        <taxon>Paenibacillus</taxon>
    </lineage>
</organism>
<evidence type="ECO:0000259" key="1">
    <source>
        <dbReference type="Pfam" id="PF07238"/>
    </source>
</evidence>
<evidence type="ECO:0000313" key="2">
    <source>
        <dbReference type="EMBL" id="NHN31314.1"/>
    </source>
</evidence>
<protein>
    <submittedName>
        <fullName evidence="2">PilZ domain-containing protein</fullName>
    </submittedName>
</protein>
<dbReference type="EMBL" id="JAAOIW010000005">
    <property type="protein sequence ID" value="NHN31314.1"/>
    <property type="molecule type" value="Genomic_DNA"/>
</dbReference>